<evidence type="ECO:0000259" key="2">
    <source>
        <dbReference type="Pfam" id="PF00326"/>
    </source>
</evidence>
<feature type="domain" description="BD-FAE-like" evidence="3">
    <location>
        <begin position="27"/>
        <end position="146"/>
    </location>
</feature>
<dbReference type="Proteomes" id="UP000567179">
    <property type="component" value="Unassembled WGS sequence"/>
</dbReference>
<dbReference type="EMBL" id="JAACJJ010000033">
    <property type="protein sequence ID" value="KAF5317534.1"/>
    <property type="molecule type" value="Genomic_DNA"/>
</dbReference>
<dbReference type="InterPro" id="IPR050300">
    <property type="entry name" value="GDXG_lipolytic_enzyme"/>
</dbReference>
<sequence>MAGRTPDATVCYKTAKTGSLEVPVLFDAYLPPSLVSKDVPAPAVIYFHGGGMTVGNRQAWFPKWFYGELCKSKRVMTLGYVFISADYQLLPAATGHDVVEDVKGLFSFLSDRQIKSESGAVVKIDISRVAVTGSSAGGLCAYLASIHCSPRPKALVSLYGMGGDFLTRHYLEFKTQAFDRNRELLDPADFKEYMYPLEEGSLGRIPVTDSPLAYHPPTYHIPGYPANPRQLLCRLIIQIGTFLDYWTGAHDPSLSAKLMNTLAETEGGERDQAVQALASFISEEHKDVFPQFQVDSKWPPTLLLHGTADSAVPLSETLNMQRLLQKAEVPVELLTFEGMEHSFDYNPKAAEVFSSDLDKVKRFLERHLQQ</sequence>
<gene>
    <name evidence="4" type="ORF">D9619_013224</name>
</gene>
<dbReference type="InterPro" id="IPR029058">
    <property type="entry name" value="AB_hydrolase_fold"/>
</dbReference>
<dbReference type="OrthoDB" id="19653at2759"/>
<evidence type="ECO:0000313" key="5">
    <source>
        <dbReference type="Proteomes" id="UP000567179"/>
    </source>
</evidence>
<organism evidence="4 5">
    <name type="scientific">Psilocybe cf. subviscida</name>
    <dbReference type="NCBI Taxonomy" id="2480587"/>
    <lineage>
        <taxon>Eukaryota</taxon>
        <taxon>Fungi</taxon>
        <taxon>Dikarya</taxon>
        <taxon>Basidiomycota</taxon>
        <taxon>Agaricomycotina</taxon>
        <taxon>Agaricomycetes</taxon>
        <taxon>Agaricomycetidae</taxon>
        <taxon>Agaricales</taxon>
        <taxon>Agaricineae</taxon>
        <taxon>Strophariaceae</taxon>
        <taxon>Psilocybe</taxon>
    </lineage>
</organism>
<dbReference type="Gene3D" id="3.40.50.1820">
    <property type="entry name" value="alpha/beta hydrolase"/>
    <property type="match status" value="1"/>
</dbReference>
<comment type="caution">
    <text evidence="4">The sequence shown here is derived from an EMBL/GenBank/DDBJ whole genome shotgun (WGS) entry which is preliminary data.</text>
</comment>
<dbReference type="PANTHER" id="PTHR48081">
    <property type="entry name" value="AB HYDROLASE SUPERFAMILY PROTEIN C4A8.06C"/>
    <property type="match status" value="1"/>
</dbReference>
<dbReference type="PANTHER" id="PTHR48081:SF3">
    <property type="entry name" value="ALPHA_BETA HYDROLASE FOLD-3 DOMAIN-CONTAINING PROTEIN"/>
    <property type="match status" value="1"/>
</dbReference>
<keyword evidence="5" id="KW-1185">Reference proteome</keyword>
<feature type="domain" description="Peptidase S9 prolyl oligopeptidase catalytic" evidence="2">
    <location>
        <begin position="287"/>
        <end position="368"/>
    </location>
</feature>
<dbReference type="GO" id="GO:0008236">
    <property type="term" value="F:serine-type peptidase activity"/>
    <property type="evidence" value="ECO:0007669"/>
    <property type="project" value="InterPro"/>
</dbReference>
<evidence type="ECO:0000313" key="4">
    <source>
        <dbReference type="EMBL" id="KAF5317534.1"/>
    </source>
</evidence>
<dbReference type="SUPFAM" id="SSF53474">
    <property type="entry name" value="alpha/beta-Hydrolases"/>
    <property type="match status" value="1"/>
</dbReference>
<reference evidence="4 5" key="1">
    <citation type="journal article" date="2020" name="ISME J.">
        <title>Uncovering the hidden diversity of litter-decomposition mechanisms in mushroom-forming fungi.</title>
        <authorList>
            <person name="Floudas D."/>
            <person name="Bentzer J."/>
            <person name="Ahren D."/>
            <person name="Johansson T."/>
            <person name="Persson P."/>
            <person name="Tunlid A."/>
        </authorList>
    </citation>
    <scope>NUCLEOTIDE SEQUENCE [LARGE SCALE GENOMIC DNA]</scope>
    <source>
        <strain evidence="4 5">CBS 101986</strain>
    </source>
</reference>
<evidence type="ECO:0000259" key="3">
    <source>
        <dbReference type="Pfam" id="PF20434"/>
    </source>
</evidence>
<evidence type="ECO:0000256" key="1">
    <source>
        <dbReference type="ARBA" id="ARBA00022801"/>
    </source>
</evidence>
<dbReference type="Pfam" id="PF20434">
    <property type="entry name" value="BD-FAE"/>
    <property type="match status" value="1"/>
</dbReference>
<accession>A0A8H5EYY7</accession>
<dbReference type="InterPro" id="IPR001375">
    <property type="entry name" value="Peptidase_S9_cat"/>
</dbReference>
<dbReference type="Pfam" id="PF00326">
    <property type="entry name" value="Peptidase_S9"/>
    <property type="match status" value="1"/>
</dbReference>
<proteinExistence type="predicted"/>
<protein>
    <recommendedName>
        <fullName evidence="6">Alpha/beta hydrolase fold-3 domain-containing protein</fullName>
    </recommendedName>
</protein>
<dbReference type="InterPro" id="IPR049492">
    <property type="entry name" value="BD-FAE-like_dom"/>
</dbReference>
<keyword evidence="1" id="KW-0378">Hydrolase</keyword>
<dbReference type="GO" id="GO:0006508">
    <property type="term" value="P:proteolysis"/>
    <property type="evidence" value="ECO:0007669"/>
    <property type="project" value="InterPro"/>
</dbReference>
<dbReference type="AlphaFoldDB" id="A0A8H5EYY7"/>
<name>A0A8H5EYY7_9AGAR</name>
<evidence type="ECO:0008006" key="6">
    <source>
        <dbReference type="Google" id="ProtNLM"/>
    </source>
</evidence>